<sequence>MSDHMTHPHMPFHESMDSSSQTPSFTETCTPALFENPTTRRHWRNYRRFRFTVSPRIILLALCYTSERSHAFSSGIHRRVSQLTKTSTSSSHRNSSFFMSSVAERPAESNQPMEPNTPPRLSDFQQRMKGLMKRNGVAQKKEAEKPSNLKTVHTLLDYKNELEQGKDTIVVVRFFATWCKACKAIQPSFYRMASLYPHITFLEVPVTNENTNLHQGLSVPSLPYGHIYYPNAGLVEELKISKKYFPSLVKMVRWYDVGACGIDEYEPPLADDEER</sequence>
<feature type="compositionally biased region" description="Basic and acidic residues" evidence="2">
    <location>
        <begin position="1"/>
        <end position="16"/>
    </location>
</feature>
<dbReference type="PANTHER" id="PTHR43601">
    <property type="entry name" value="THIOREDOXIN, MITOCHONDRIAL"/>
    <property type="match status" value="1"/>
</dbReference>
<evidence type="ECO:0000256" key="1">
    <source>
        <dbReference type="ARBA" id="ARBA00008987"/>
    </source>
</evidence>
<evidence type="ECO:0000313" key="5">
    <source>
        <dbReference type="Proteomes" id="UP001530400"/>
    </source>
</evidence>
<keyword evidence="5" id="KW-1185">Reference proteome</keyword>
<organism evidence="4 5">
    <name type="scientific">Cyclotella atomus</name>
    <dbReference type="NCBI Taxonomy" id="382360"/>
    <lineage>
        <taxon>Eukaryota</taxon>
        <taxon>Sar</taxon>
        <taxon>Stramenopiles</taxon>
        <taxon>Ochrophyta</taxon>
        <taxon>Bacillariophyta</taxon>
        <taxon>Coscinodiscophyceae</taxon>
        <taxon>Thalassiosirophycidae</taxon>
        <taxon>Stephanodiscales</taxon>
        <taxon>Stephanodiscaceae</taxon>
        <taxon>Cyclotella</taxon>
    </lineage>
</organism>
<dbReference type="InterPro" id="IPR013766">
    <property type="entry name" value="Thioredoxin_domain"/>
</dbReference>
<name>A0ABD3NGS6_9STRA</name>
<accession>A0ABD3NGS6</accession>
<proteinExistence type="inferred from homology"/>
<dbReference type="AlphaFoldDB" id="A0ABD3NGS6"/>
<dbReference type="InterPro" id="IPR036249">
    <property type="entry name" value="Thioredoxin-like_sf"/>
</dbReference>
<feature type="region of interest" description="Disordered" evidence="2">
    <location>
        <begin position="1"/>
        <end position="27"/>
    </location>
</feature>
<evidence type="ECO:0000313" key="4">
    <source>
        <dbReference type="EMBL" id="KAL3775129.1"/>
    </source>
</evidence>
<evidence type="ECO:0000256" key="2">
    <source>
        <dbReference type="SAM" id="MobiDB-lite"/>
    </source>
</evidence>
<dbReference type="Proteomes" id="UP001530400">
    <property type="component" value="Unassembled WGS sequence"/>
</dbReference>
<comment type="caution">
    <text evidence="4">The sequence shown here is derived from an EMBL/GenBank/DDBJ whole genome shotgun (WGS) entry which is preliminary data.</text>
</comment>
<feature type="region of interest" description="Disordered" evidence="2">
    <location>
        <begin position="102"/>
        <end position="123"/>
    </location>
</feature>
<dbReference type="SUPFAM" id="SSF52833">
    <property type="entry name" value="Thioredoxin-like"/>
    <property type="match status" value="1"/>
</dbReference>
<evidence type="ECO:0000259" key="3">
    <source>
        <dbReference type="Pfam" id="PF00085"/>
    </source>
</evidence>
<dbReference type="Pfam" id="PF00085">
    <property type="entry name" value="Thioredoxin"/>
    <property type="match status" value="1"/>
</dbReference>
<protein>
    <recommendedName>
        <fullName evidence="3">Thioredoxin domain-containing protein</fullName>
    </recommendedName>
</protein>
<dbReference type="PANTHER" id="PTHR43601:SF32">
    <property type="entry name" value="THIOREDOXIN-LIKE 2-2, CHLOROPLASTIC"/>
    <property type="match status" value="1"/>
</dbReference>
<reference evidence="4 5" key="1">
    <citation type="submission" date="2024-10" db="EMBL/GenBank/DDBJ databases">
        <title>Updated reference genomes for cyclostephanoid diatoms.</title>
        <authorList>
            <person name="Roberts W.R."/>
            <person name="Alverson A.J."/>
        </authorList>
    </citation>
    <scope>NUCLEOTIDE SEQUENCE [LARGE SCALE GENOMIC DNA]</scope>
    <source>
        <strain evidence="4 5">AJA010-31</strain>
    </source>
</reference>
<dbReference type="Gene3D" id="3.40.30.10">
    <property type="entry name" value="Glutaredoxin"/>
    <property type="match status" value="1"/>
</dbReference>
<dbReference type="CDD" id="cd02947">
    <property type="entry name" value="TRX_family"/>
    <property type="match status" value="1"/>
</dbReference>
<gene>
    <name evidence="4" type="ORF">ACHAWO_001952</name>
</gene>
<comment type="similarity">
    <text evidence="1">Belongs to the thioredoxin family.</text>
</comment>
<feature type="compositionally biased region" description="Polar residues" evidence="2">
    <location>
        <begin position="17"/>
        <end position="27"/>
    </location>
</feature>
<feature type="domain" description="Thioredoxin" evidence="3">
    <location>
        <begin position="156"/>
        <end position="228"/>
    </location>
</feature>
<dbReference type="EMBL" id="JALLPJ020001166">
    <property type="protein sequence ID" value="KAL3775129.1"/>
    <property type="molecule type" value="Genomic_DNA"/>
</dbReference>